<comment type="caution">
    <text evidence="8">The sequence shown here is derived from an EMBL/GenBank/DDBJ whole genome shotgun (WGS) entry which is preliminary data.</text>
</comment>
<keyword evidence="5" id="KW-0812">Transmembrane</keyword>
<keyword evidence="4" id="KW-1134">Transmembrane beta strand</keyword>
<dbReference type="InterPro" id="IPR003423">
    <property type="entry name" value="OMP_efflux"/>
</dbReference>
<comment type="similarity">
    <text evidence="2">Belongs to the outer membrane factor (OMF) (TC 1.B.17) family.</text>
</comment>
<name>A0A932LZL4_UNCTE</name>
<dbReference type="Proteomes" id="UP000741360">
    <property type="component" value="Unassembled WGS sequence"/>
</dbReference>
<proteinExistence type="inferred from homology"/>
<dbReference type="GO" id="GO:0015288">
    <property type="term" value="F:porin activity"/>
    <property type="evidence" value="ECO:0007669"/>
    <property type="project" value="TreeGrafter"/>
</dbReference>
<dbReference type="GO" id="GO:0009279">
    <property type="term" value="C:cell outer membrane"/>
    <property type="evidence" value="ECO:0007669"/>
    <property type="project" value="UniProtKB-SubCell"/>
</dbReference>
<dbReference type="EMBL" id="JACPSX010000031">
    <property type="protein sequence ID" value="MBI3013795.1"/>
    <property type="molecule type" value="Genomic_DNA"/>
</dbReference>
<evidence type="ECO:0000256" key="7">
    <source>
        <dbReference type="ARBA" id="ARBA00023237"/>
    </source>
</evidence>
<sequence>MRKMVLLVFFLSLIQILSLPEFLLAQGLPNRSPNGSFGGVAGGRDGVVDIELKKPPLQGEIRLFLRRAVELALERSPALVVEKIRLEQERTKIVEQKGEFDPTVSFSSTAAERENVNASRFFPSGTYVEKERTQELGFKGKIFAGGKYESTFRFQELKSTSNTQTLSPQYGPTLSFNFSQPFLRDFGLDANLSRIRVAQKGEEIAEQDLALQLSGMIQKVVEAYWNLLFLRQDLEVKNVGLDFAKALLRQNEDLFRAGKVAQVSVQEARAGVAEREEAVIVAENEARKGEDQLKLLLYTGLEGVSLVHLDTLRDEPIDLDVRKSVELALLKRPEIVRLRRIVEQKKIEEKFASNQKLPRLDLTAQYNMVGLSGKPSSTPISPGGPSAGSLVAGSAFEDKTHPIDAFNKFFTRDGFDQWLVGIKLEFPLGNQTAKAKMTEATLSLMEAQSGLHRLEEETSVQVRNAIRDVLTARKRIEATRASMRLFEEQLGGTRKKFEAGIATSYEVLKVLDDLATAKTRELKALMDYNVGKTALNVAEGSVLEKFDVEIGKPPRYVFKNY</sequence>
<dbReference type="Pfam" id="PF02321">
    <property type="entry name" value="OEP"/>
    <property type="match status" value="2"/>
</dbReference>
<evidence type="ECO:0000313" key="8">
    <source>
        <dbReference type="EMBL" id="MBI3013795.1"/>
    </source>
</evidence>
<evidence type="ECO:0000256" key="2">
    <source>
        <dbReference type="ARBA" id="ARBA00007613"/>
    </source>
</evidence>
<dbReference type="PANTHER" id="PTHR30026">
    <property type="entry name" value="OUTER MEMBRANE PROTEIN TOLC"/>
    <property type="match status" value="1"/>
</dbReference>
<reference evidence="8" key="1">
    <citation type="submission" date="2020-07" db="EMBL/GenBank/DDBJ databases">
        <title>Huge and variable diversity of episymbiotic CPR bacteria and DPANN archaea in groundwater ecosystems.</title>
        <authorList>
            <person name="He C.Y."/>
            <person name="Keren R."/>
            <person name="Whittaker M."/>
            <person name="Farag I.F."/>
            <person name="Doudna J."/>
            <person name="Cate J.H.D."/>
            <person name="Banfield J.F."/>
        </authorList>
    </citation>
    <scope>NUCLEOTIDE SEQUENCE</scope>
    <source>
        <strain evidence="8">NC_groundwater_717_Ag_S-0.2um_59_8</strain>
    </source>
</reference>
<dbReference type="GO" id="GO:1990281">
    <property type="term" value="C:efflux pump complex"/>
    <property type="evidence" value="ECO:0007669"/>
    <property type="project" value="TreeGrafter"/>
</dbReference>
<dbReference type="InterPro" id="IPR051906">
    <property type="entry name" value="TolC-like"/>
</dbReference>
<evidence type="ECO:0000256" key="5">
    <source>
        <dbReference type="ARBA" id="ARBA00022692"/>
    </source>
</evidence>
<evidence type="ECO:0000256" key="4">
    <source>
        <dbReference type="ARBA" id="ARBA00022452"/>
    </source>
</evidence>
<gene>
    <name evidence="8" type="ORF">HYY65_01730</name>
</gene>
<evidence type="ECO:0000256" key="3">
    <source>
        <dbReference type="ARBA" id="ARBA00022448"/>
    </source>
</evidence>
<keyword evidence="6" id="KW-0472">Membrane</keyword>
<organism evidence="8 9">
    <name type="scientific">Tectimicrobiota bacterium</name>
    <dbReference type="NCBI Taxonomy" id="2528274"/>
    <lineage>
        <taxon>Bacteria</taxon>
        <taxon>Pseudomonadati</taxon>
        <taxon>Nitrospinota/Tectimicrobiota group</taxon>
        <taxon>Candidatus Tectimicrobiota</taxon>
    </lineage>
</organism>
<keyword evidence="7" id="KW-0998">Cell outer membrane</keyword>
<dbReference type="AlphaFoldDB" id="A0A932LZL4"/>
<evidence type="ECO:0000256" key="1">
    <source>
        <dbReference type="ARBA" id="ARBA00004442"/>
    </source>
</evidence>
<dbReference type="PANTHER" id="PTHR30026:SF23">
    <property type="entry name" value="TO APRF-PUTATIVE OUTER MEMBRANE EFFLUX PROTEIN OR SECRETED ALKALINE PHOSPHATASE-RELATED"/>
    <property type="match status" value="1"/>
</dbReference>
<comment type="subcellular location">
    <subcellularLocation>
        <location evidence="1">Cell outer membrane</location>
    </subcellularLocation>
</comment>
<dbReference type="GO" id="GO:0015562">
    <property type="term" value="F:efflux transmembrane transporter activity"/>
    <property type="evidence" value="ECO:0007669"/>
    <property type="project" value="InterPro"/>
</dbReference>
<evidence type="ECO:0000313" key="9">
    <source>
        <dbReference type="Proteomes" id="UP000741360"/>
    </source>
</evidence>
<dbReference type="Gene3D" id="1.20.1600.10">
    <property type="entry name" value="Outer membrane efflux proteins (OEP)"/>
    <property type="match status" value="1"/>
</dbReference>
<protein>
    <submittedName>
        <fullName evidence="8">TolC family protein</fullName>
    </submittedName>
</protein>
<accession>A0A932LZL4</accession>
<dbReference type="SUPFAM" id="SSF56954">
    <property type="entry name" value="Outer membrane efflux proteins (OEP)"/>
    <property type="match status" value="1"/>
</dbReference>
<keyword evidence="3" id="KW-0813">Transport</keyword>
<evidence type="ECO:0000256" key="6">
    <source>
        <dbReference type="ARBA" id="ARBA00023136"/>
    </source>
</evidence>